<comment type="caution">
    <text evidence="3">The sequence shown here is derived from an EMBL/GenBank/DDBJ whole genome shotgun (WGS) entry which is preliminary data.</text>
</comment>
<proteinExistence type="predicted"/>
<reference evidence="3 4" key="1">
    <citation type="submission" date="2019-06" db="EMBL/GenBank/DDBJ databases">
        <title>Sequencing the genomes of 1000 actinobacteria strains.</title>
        <authorList>
            <person name="Klenk H.-P."/>
        </authorList>
    </citation>
    <scope>NUCLEOTIDE SEQUENCE [LARGE SCALE GENOMIC DNA]</scope>
    <source>
        <strain evidence="3 4">DSM 102200</strain>
    </source>
</reference>
<name>A0A543BZY5_9ACTN</name>
<keyword evidence="4" id="KW-1185">Reference proteome</keyword>
<protein>
    <submittedName>
        <fullName evidence="3">NADPH:quinone reductase-like Zn-dependent oxidoreductase</fullName>
    </submittedName>
</protein>
<dbReference type="SUPFAM" id="SSF51735">
    <property type="entry name" value="NAD(P)-binding Rossmann-fold domains"/>
    <property type="match status" value="1"/>
</dbReference>
<feature type="region of interest" description="Disordered" evidence="1">
    <location>
        <begin position="1"/>
        <end position="22"/>
    </location>
</feature>
<sequence length="308" mass="31956">MRGVITDSRAPGGLRLADDLPEPEPAAGECVLEVRAFGINPGEVRLIEERPDGWRPGQDVAGVVLRAAADGGGPPVGARVVAYPEWEGWAERIPVPTRWTAVLDDRVSFEEAAALPVSGLTALRALRLGGSVLGRDVLVTGATGGVGRLAVQLAVAAGARVTAQVSRPEREAEARELGVYRAVTSLDDATGPFHLVLDGVGGPALRQAIGLLAPGATAVVYSSAAGATELTLSDFYRSGAYNAKVVGFVSTVPEETKGEDLAILAGLVADGRLRPGIGWAGEWTRTADAFTAMARREIRGKAVLTVPV</sequence>
<dbReference type="InterPro" id="IPR011032">
    <property type="entry name" value="GroES-like_sf"/>
</dbReference>
<organism evidence="3 4">
    <name type="scientific">Actinoallomurus bryophytorum</name>
    <dbReference type="NCBI Taxonomy" id="1490222"/>
    <lineage>
        <taxon>Bacteria</taxon>
        <taxon>Bacillati</taxon>
        <taxon>Actinomycetota</taxon>
        <taxon>Actinomycetes</taxon>
        <taxon>Streptosporangiales</taxon>
        <taxon>Thermomonosporaceae</taxon>
        <taxon>Actinoallomurus</taxon>
    </lineage>
</organism>
<evidence type="ECO:0000313" key="4">
    <source>
        <dbReference type="Proteomes" id="UP000316096"/>
    </source>
</evidence>
<evidence type="ECO:0000256" key="1">
    <source>
        <dbReference type="SAM" id="MobiDB-lite"/>
    </source>
</evidence>
<dbReference type="InterPro" id="IPR020843">
    <property type="entry name" value="ER"/>
</dbReference>
<dbReference type="Proteomes" id="UP000316096">
    <property type="component" value="Unassembled WGS sequence"/>
</dbReference>
<gene>
    <name evidence="3" type="ORF">FB559_7698</name>
</gene>
<dbReference type="InterPro" id="IPR051397">
    <property type="entry name" value="Zn-ADH-like_protein"/>
</dbReference>
<dbReference type="Pfam" id="PF00107">
    <property type="entry name" value="ADH_zinc_N"/>
    <property type="match status" value="1"/>
</dbReference>
<dbReference type="InterPro" id="IPR013149">
    <property type="entry name" value="ADH-like_C"/>
</dbReference>
<dbReference type="GO" id="GO:0016491">
    <property type="term" value="F:oxidoreductase activity"/>
    <property type="evidence" value="ECO:0007669"/>
    <property type="project" value="InterPro"/>
</dbReference>
<dbReference type="CDD" id="cd08270">
    <property type="entry name" value="MDR4"/>
    <property type="match status" value="1"/>
</dbReference>
<dbReference type="Gene3D" id="3.90.180.10">
    <property type="entry name" value="Medium-chain alcohol dehydrogenases, catalytic domain"/>
    <property type="match status" value="1"/>
</dbReference>
<dbReference type="SUPFAM" id="SSF50129">
    <property type="entry name" value="GroES-like"/>
    <property type="match status" value="1"/>
</dbReference>
<dbReference type="SMART" id="SM00829">
    <property type="entry name" value="PKS_ER"/>
    <property type="match status" value="1"/>
</dbReference>
<dbReference type="EMBL" id="VFOZ01000002">
    <property type="protein sequence ID" value="TQL90394.1"/>
    <property type="molecule type" value="Genomic_DNA"/>
</dbReference>
<dbReference type="Gene3D" id="3.40.50.720">
    <property type="entry name" value="NAD(P)-binding Rossmann-like Domain"/>
    <property type="match status" value="1"/>
</dbReference>
<dbReference type="InterPro" id="IPR036291">
    <property type="entry name" value="NAD(P)-bd_dom_sf"/>
</dbReference>
<dbReference type="RefSeq" id="WP_246122767.1">
    <property type="nucleotide sequence ID" value="NZ_VFOZ01000002.1"/>
</dbReference>
<evidence type="ECO:0000313" key="3">
    <source>
        <dbReference type="EMBL" id="TQL90394.1"/>
    </source>
</evidence>
<dbReference type="AlphaFoldDB" id="A0A543BZY5"/>
<accession>A0A543BZY5</accession>
<feature type="domain" description="Enoyl reductase (ER)" evidence="2">
    <location>
        <begin position="9"/>
        <end position="304"/>
    </location>
</feature>
<evidence type="ECO:0000259" key="2">
    <source>
        <dbReference type="SMART" id="SM00829"/>
    </source>
</evidence>
<dbReference type="PANTHER" id="PTHR43677:SF4">
    <property type="entry name" value="QUINONE OXIDOREDUCTASE-LIKE PROTEIN 2"/>
    <property type="match status" value="1"/>
</dbReference>
<dbReference type="PANTHER" id="PTHR43677">
    <property type="entry name" value="SHORT-CHAIN DEHYDROGENASE/REDUCTASE"/>
    <property type="match status" value="1"/>
</dbReference>